<protein>
    <submittedName>
        <fullName evidence="1">Uncharacterized protein</fullName>
    </submittedName>
</protein>
<accession>A0A166DYX5</accession>
<proteinExistence type="predicted"/>
<organism evidence="1 2">
    <name type="scientific">Methanobrevibacter cuticularis</name>
    <dbReference type="NCBI Taxonomy" id="47311"/>
    <lineage>
        <taxon>Archaea</taxon>
        <taxon>Methanobacteriati</taxon>
        <taxon>Methanobacteriota</taxon>
        <taxon>Methanomada group</taxon>
        <taxon>Methanobacteria</taxon>
        <taxon>Methanobacteriales</taxon>
        <taxon>Methanobacteriaceae</taxon>
        <taxon>Methanobrevibacter</taxon>
    </lineage>
</organism>
<reference evidence="1 2" key="1">
    <citation type="submission" date="2016-04" db="EMBL/GenBank/DDBJ databases">
        <title>Genome sequence of Methanobrevibacter cuticularis DSM 11139.</title>
        <authorList>
            <person name="Poehlein A."/>
            <person name="Seedorf H."/>
            <person name="Daniel R."/>
        </authorList>
    </citation>
    <scope>NUCLEOTIDE SEQUENCE [LARGE SCALE GENOMIC DNA]</scope>
    <source>
        <strain evidence="1 2">DSM 11139</strain>
    </source>
</reference>
<name>A0A166DYX5_9EURY</name>
<keyword evidence="2" id="KW-1185">Reference proteome</keyword>
<gene>
    <name evidence="1" type="ORF">MBCUT_10760</name>
</gene>
<evidence type="ECO:0000313" key="1">
    <source>
        <dbReference type="EMBL" id="KZX16099.1"/>
    </source>
</evidence>
<sequence>MNENSNKRVNLHIYNEENYTKLKMLAMIGLCLFCS</sequence>
<dbReference type="Proteomes" id="UP000077275">
    <property type="component" value="Unassembled WGS sequence"/>
</dbReference>
<dbReference type="PATRIC" id="fig|47311.3.peg.1184"/>
<comment type="caution">
    <text evidence="1">The sequence shown here is derived from an EMBL/GenBank/DDBJ whole genome shotgun (WGS) entry which is preliminary data.</text>
</comment>
<dbReference type="AlphaFoldDB" id="A0A166DYX5"/>
<dbReference type="EMBL" id="LWMW01000099">
    <property type="protein sequence ID" value="KZX16099.1"/>
    <property type="molecule type" value="Genomic_DNA"/>
</dbReference>
<evidence type="ECO:0000313" key="2">
    <source>
        <dbReference type="Proteomes" id="UP000077275"/>
    </source>
</evidence>